<feature type="region of interest" description="Disordered" evidence="1">
    <location>
        <begin position="413"/>
        <end position="478"/>
    </location>
</feature>
<feature type="compositionally biased region" description="Polar residues" evidence="1">
    <location>
        <begin position="438"/>
        <end position="468"/>
    </location>
</feature>
<keyword evidence="2" id="KW-1185">Reference proteome</keyword>
<name>A0ABM1BM06_LIMPO</name>
<feature type="region of interest" description="Disordered" evidence="1">
    <location>
        <begin position="354"/>
        <end position="376"/>
    </location>
</feature>
<feature type="compositionally biased region" description="Low complexity" evidence="1">
    <location>
        <begin position="517"/>
        <end position="528"/>
    </location>
</feature>
<dbReference type="Proteomes" id="UP000694941">
    <property type="component" value="Unplaced"/>
</dbReference>
<feature type="region of interest" description="Disordered" evidence="1">
    <location>
        <begin position="204"/>
        <end position="262"/>
    </location>
</feature>
<feature type="compositionally biased region" description="Polar residues" evidence="1">
    <location>
        <begin position="204"/>
        <end position="237"/>
    </location>
</feature>
<feature type="compositionally biased region" description="Basic residues" evidence="1">
    <location>
        <begin position="691"/>
        <end position="710"/>
    </location>
</feature>
<feature type="region of interest" description="Disordered" evidence="1">
    <location>
        <begin position="682"/>
        <end position="710"/>
    </location>
</feature>
<organism evidence="2 3">
    <name type="scientific">Limulus polyphemus</name>
    <name type="common">Atlantic horseshoe crab</name>
    <dbReference type="NCBI Taxonomy" id="6850"/>
    <lineage>
        <taxon>Eukaryota</taxon>
        <taxon>Metazoa</taxon>
        <taxon>Ecdysozoa</taxon>
        <taxon>Arthropoda</taxon>
        <taxon>Chelicerata</taxon>
        <taxon>Merostomata</taxon>
        <taxon>Xiphosura</taxon>
        <taxon>Limulidae</taxon>
        <taxon>Limulus</taxon>
    </lineage>
</organism>
<feature type="compositionally biased region" description="Polar residues" evidence="1">
    <location>
        <begin position="250"/>
        <end position="262"/>
    </location>
</feature>
<dbReference type="GeneID" id="106468798"/>
<evidence type="ECO:0000313" key="2">
    <source>
        <dbReference type="Proteomes" id="UP000694941"/>
    </source>
</evidence>
<sequence length="748" mass="81364">MDPSTWSAYTQHYSRLGSTVGSSPASFSQQAQLSELGLSSTLSRQDHVGSYSAGTTPHPFLLAPHPGLNPPQPPNHVEASFNSANILSSGYEHNLLSAQFQSAAAKSHFTGLPTGAGFLKAARKEPDLSDLRGGFAHRGMTPNHMGAGANMAAAMTGTTGIGSGALFNPHMAAASWRHSNIVSPAGNPFGSFSSETVMSRSLAVENSTDKLQTQVSKSPRGSIGGQLNDQDLAQTYRNILPSPARPPSSLVDSQNTYSSPLTRQTDSYLNSVAELYASKPDFRAYSSNSMIPASHNLVSQPSYSSSTYAPLDLHMEKQNGYNTQSEQKMSDGTTDKESFLPTTSVIVSPQFHHIQTQRQGPITNRSGSEETNGNGETLMSQNVQNIHSTHSSKHQLGSSPEFNEEHIFNFGNNMQEHSPFASSAPPSSKSHCSSGSATQDYSPQNISHNTSPVMQSTYPPMSTPTQAPTPVHPSPSVSVGQAYVPNSFVSSHEDATAIYSSVITQAGTVSSNQTNFSAQSDPSSSPKSRYNGEHTAISQSSVESNHLDMSEQAFFDQLQNQMHSHNVEENCVLDVVSTPLGSDSQNGVSASRNLMEEDHNMVHSNVQAEDQDSPLCSINSALGMEETRTQSASMQMNSMLNGPQPLHPHMHQFTNMMSAEERMKVYDFDESLEPVANQPDNFQVTGFERKPGKRGRPKGRKNFKKRKTKKSTCMGTDIRRLYAAERSTEELDTYSKVFKWFSYTEWYQ</sequence>
<gene>
    <name evidence="3" type="primary">LOC106468798</name>
</gene>
<evidence type="ECO:0000256" key="1">
    <source>
        <dbReference type="SAM" id="MobiDB-lite"/>
    </source>
</evidence>
<protein>
    <submittedName>
        <fullName evidence="3">Uncharacterized protein LOC106468798</fullName>
    </submittedName>
</protein>
<accession>A0ABM1BM06</accession>
<feature type="region of interest" description="Disordered" evidence="1">
    <location>
        <begin position="512"/>
        <end position="545"/>
    </location>
</feature>
<proteinExistence type="predicted"/>
<reference evidence="3" key="1">
    <citation type="submission" date="2025-08" db="UniProtKB">
        <authorList>
            <consortium name="RefSeq"/>
        </authorList>
    </citation>
    <scope>IDENTIFICATION</scope>
    <source>
        <tissue evidence="3">Muscle</tissue>
    </source>
</reference>
<evidence type="ECO:0000313" key="3">
    <source>
        <dbReference type="RefSeq" id="XP_013784691.1"/>
    </source>
</evidence>
<dbReference type="RefSeq" id="XP_013784691.1">
    <property type="nucleotide sequence ID" value="XM_013929237.2"/>
</dbReference>
<feature type="compositionally biased region" description="Low complexity" evidence="1">
    <location>
        <begin position="418"/>
        <end position="437"/>
    </location>
</feature>
<feature type="region of interest" description="Disordered" evidence="1">
    <location>
        <begin position="47"/>
        <end position="76"/>
    </location>
</feature>